<dbReference type="AlphaFoldDB" id="A0A7L0QI33"/>
<keyword evidence="1" id="KW-0040">ANK repeat</keyword>
<name>A0A7L0QI33_SETKR</name>
<feature type="repeat" description="ANK" evidence="1">
    <location>
        <begin position="47"/>
        <end position="79"/>
    </location>
</feature>
<dbReference type="PROSITE" id="PS50088">
    <property type="entry name" value="ANK_REPEAT"/>
    <property type="match status" value="6"/>
</dbReference>
<evidence type="ECO:0000256" key="2">
    <source>
        <dbReference type="SAM" id="MobiDB-lite"/>
    </source>
</evidence>
<dbReference type="EMBL" id="VXAS01009615">
    <property type="protein sequence ID" value="NXL18174.1"/>
    <property type="molecule type" value="Genomic_DNA"/>
</dbReference>
<protein>
    <submittedName>
        <fullName evidence="3">ANKE1 protein</fullName>
    </submittedName>
</protein>
<evidence type="ECO:0000256" key="1">
    <source>
        <dbReference type="PROSITE-ProRule" id="PRU00023"/>
    </source>
</evidence>
<organism evidence="3 4">
    <name type="scientific">Setophaga kirtlandii</name>
    <name type="common">Kirtland's warbler</name>
    <name type="synonym">Dendroica kirtlandii</name>
    <dbReference type="NCBI Taxonomy" id="298831"/>
    <lineage>
        <taxon>Eukaryota</taxon>
        <taxon>Metazoa</taxon>
        <taxon>Chordata</taxon>
        <taxon>Craniata</taxon>
        <taxon>Vertebrata</taxon>
        <taxon>Euteleostomi</taxon>
        <taxon>Archelosauria</taxon>
        <taxon>Archosauria</taxon>
        <taxon>Dinosauria</taxon>
        <taxon>Saurischia</taxon>
        <taxon>Theropoda</taxon>
        <taxon>Coelurosauria</taxon>
        <taxon>Aves</taxon>
        <taxon>Neognathae</taxon>
        <taxon>Neoaves</taxon>
        <taxon>Telluraves</taxon>
        <taxon>Australaves</taxon>
        <taxon>Passeriformes</taxon>
        <taxon>Passeroidea</taxon>
        <taxon>Parulidae</taxon>
        <taxon>Setophaga</taxon>
    </lineage>
</organism>
<feature type="region of interest" description="Disordered" evidence="2">
    <location>
        <begin position="642"/>
        <end position="664"/>
    </location>
</feature>
<dbReference type="SMART" id="SM00248">
    <property type="entry name" value="ANK"/>
    <property type="match status" value="10"/>
</dbReference>
<feature type="non-terminal residue" evidence="3">
    <location>
        <position position="664"/>
    </location>
</feature>
<dbReference type="Proteomes" id="UP000550059">
    <property type="component" value="Unassembled WGS sequence"/>
</dbReference>
<evidence type="ECO:0000313" key="3">
    <source>
        <dbReference type="EMBL" id="NXL18174.1"/>
    </source>
</evidence>
<dbReference type="Pfam" id="PF00023">
    <property type="entry name" value="Ank"/>
    <property type="match status" value="1"/>
</dbReference>
<sequence>MLPVDKRLLNLQIYKLLQCVHEKDKKQIENLIQKGFPDLINYTEPKEGFSALHVAAMKNDLEMCRFLLEHGARPNVHDGMGCTPAMKAAEQGYEAILELLATANASMTAVDNEGKGILFYCLTPTVRHTHCLKIALDYGADVNSCTTAGRSLLLEACEHAHEVKDMCLIFLEKGADPHAKDPATGRTAVMEAAREGAAAVVLALLQRGADVNLFDFDRHSAAHFAAKGGFLEILAIISGYGADLKLVAMNGNTPLHYAAEGGFTDCCRYIGQRGCDPTWSNLINLTPRDVAKGGGFKAAAAVLRKAEKALKKPDKTLAWYLKVYDWSMQHEDAIRQEFEIDEEDEGIVSKSDFIAVLQKRWGTVDQEQIEILAKKHEVSSDKISLDDFFKGSRYLQKTFLLSSFGPKAKKKKKPPRKKGKKGFPVPVCVIPKSERALRPDGLPACMVEAVPTLPEQQRLKRALHAAHPVFDDRAWYMEEPPKTLVDINYLVREGDFVSLQRAFDQGVPVDMKDKYYKTPLMVACASGNIVLVEFLLEKGADVNAADNFLWTPLHHACYNGHLDIAEVLVKAGAAVNALSVGEATPLMRAVEACRLDMVYFLITAGADVQAVDSNGRSALDLAEVFEDATIIELLENQLQILAEEQEKEEAKPAKGGKPKPPETP</sequence>
<dbReference type="InterPro" id="IPR036770">
    <property type="entry name" value="Ankyrin_rpt-contain_sf"/>
</dbReference>
<feature type="repeat" description="ANK" evidence="1">
    <location>
        <begin position="515"/>
        <end position="547"/>
    </location>
</feature>
<dbReference type="Gene3D" id="1.25.40.20">
    <property type="entry name" value="Ankyrin repeat-containing domain"/>
    <property type="match status" value="3"/>
</dbReference>
<feature type="repeat" description="ANK" evidence="1">
    <location>
        <begin position="184"/>
        <end position="216"/>
    </location>
</feature>
<proteinExistence type="predicted"/>
<dbReference type="Pfam" id="PF12796">
    <property type="entry name" value="Ank_2"/>
    <property type="match status" value="3"/>
</dbReference>
<dbReference type="PANTHER" id="PTHR24127:SF1">
    <property type="entry name" value="ANKYRIN REPEAT AND EF-HAND DOMAIN-CONTAINING PROTEIN 1"/>
    <property type="match status" value="1"/>
</dbReference>
<dbReference type="PROSITE" id="PS50297">
    <property type="entry name" value="ANK_REP_REGION"/>
    <property type="match status" value="6"/>
</dbReference>
<feature type="repeat" description="ANK" evidence="1">
    <location>
        <begin position="551"/>
        <end position="580"/>
    </location>
</feature>
<dbReference type="InterPro" id="IPR052801">
    <property type="entry name" value="Ankyrin-EF-hand"/>
</dbReference>
<keyword evidence="4" id="KW-1185">Reference proteome</keyword>
<dbReference type="SUPFAM" id="SSF48403">
    <property type="entry name" value="Ankyrin repeat"/>
    <property type="match status" value="2"/>
</dbReference>
<evidence type="ECO:0000313" key="4">
    <source>
        <dbReference type="Proteomes" id="UP000550059"/>
    </source>
</evidence>
<dbReference type="InterPro" id="IPR002110">
    <property type="entry name" value="Ankyrin_rpt"/>
</dbReference>
<feature type="repeat" description="ANK" evidence="1">
    <location>
        <begin position="581"/>
        <end position="613"/>
    </location>
</feature>
<dbReference type="PANTHER" id="PTHR24127">
    <property type="entry name" value="ANKYRIN REPEAT AND EF-HAND DOMAIN-CONTAINING PROTEIN 1"/>
    <property type="match status" value="1"/>
</dbReference>
<feature type="repeat" description="ANK" evidence="1">
    <location>
        <begin position="250"/>
        <end position="282"/>
    </location>
</feature>
<comment type="caution">
    <text evidence="3">The sequence shown here is derived from an EMBL/GenBank/DDBJ whole genome shotgun (WGS) entry which is preliminary data.</text>
</comment>
<dbReference type="PRINTS" id="PR01415">
    <property type="entry name" value="ANKYRIN"/>
</dbReference>
<reference evidence="3 4" key="1">
    <citation type="submission" date="2019-09" db="EMBL/GenBank/DDBJ databases">
        <title>Bird 10,000 Genomes (B10K) Project - Family phase.</title>
        <authorList>
            <person name="Zhang G."/>
        </authorList>
    </citation>
    <scope>NUCLEOTIDE SEQUENCE [LARGE SCALE GENOMIC DNA]</scope>
    <source>
        <strain evidence="3">B10K-DU-001-45</strain>
        <tissue evidence="3">Muscle</tissue>
    </source>
</reference>
<feature type="non-terminal residue" evidence="3">
    <location>
        <position position="1"/>
    </location>
</feature>
<accession>A0A7L0QI33</accession>
<gene>
    <name evidence="3" type="primary">Ankef1</name>
    <name evidence="3" type="ORF">SETKIR_R12459</name>
</gene>